<dbReference type="Proteomes" id="UP000799772">
    <property type="component" value="Unassembled WGS sequence"/>
</dbReference>
<feature type="compositionally biased region" description="Pro residues" evidence="5">
    <location>
        <begin position="391"/>
        <end position="404"/>
    </location>
</feature>
<organism evidence="8 9">
    <name type="scientific">Rhizodiscina lignyota</name>
    <dbReference type="NCBI Taxonomy" id="1504668"/>
    <lineage>
        <taxon>Eukaryota</taxon>
        <taxon>Fungi</taxon>
        <taxon>Dikarya</taxon>
        <taxon>Ascomycota</taxon>
        <taxon>Pezizomycotina</taxon>
        <taxon>Dothideomycetes</taxon>
        <taxon>Pleosporomycetidae</taxon>
        <taxon>Aulographales</taxon>
        <taxon>Rhizodiscinaceae</taxon>
        <taxon>Rhizodiscina</taxon>
    </lineage>
</organism>
<dbReference type="PANTHER" id="PTHR15549">
    <property type="entry name" value="PAIRED IMMUNOGLOBULIN-LIKE TYPE 2 RECEPTOR"/>
    <property type="match status" value="1"/>
</dbReference>
<feature type="compositionally biased region" description="Low complexity" evidence="5">
    <location>
        <begin position="241"/>
        <end position="284"/>
    </location>
</feature>
<feature type="transmembrane region" description="Helical" evidence="6">
    <location>
        <begin position="303"/>
        <end position="326"/>
    </location>
</feature>
<dbReference type="GO" id="GO:0071944">
    <property type="term" value="C:cell periphery"/>
    <property type="evidence" value="ECO:0007669"/>
    <property type="project" value="UniProtKB-ARBA"/>
</dbReference>
<feature type="compositionally biased region" description="Low complexity" evidence="5">
    <location>
        <begin position="333"/>
        <end position="348"/>
    </location>
</feature>
<dbReference type="EMBL" id="ML978124">
    <property type="protein sequence ID" value="KAF2100796.1"/>
    <property type="molecule type" value="Genomic_DNA"/>
</dbReference>
<dbReference type="AlphaFoldDB" id="A0A9P4M7K3"/>
<name>A0A9P4M7K3_9PEZI</name>
<evidence type="ECO:0000256" key="3">
    <source>
        <dbReference type="ARBA" id="ARBA00022989"/>
    </source>
</evidence>
<evidence type="ECO:0000313" key="8">
    <source>
        <dbReference type="EMBL" id="KAF2100796.1"/>
    </source>
</evidence>
<sequence>MSSPLTALLLLCLAFVLLVAGQQQCYYGPGAQYRGPSNLVACNNTGTSACCLLGDICLSGNACWDYITGDTYQYSYVEILGPRVFSNFSVSRYGCTDVNYKDPACPYKCGWNATLSPWIGLEYCDEQDVADQWVCHSPESCGCEWNSTYDLLVLEPRGCKAMGSNARVGLSAPTALAPYVSLPTKTGGSTGYFSPTVVSDTSTWVSTVIAGYTPSPFTQFTTYRAAPTSKVLINPGEKPQPSTNAAATSPGPTSPTPTQSSQNTETSQSMQTTSTGSEAAESTGNSTSPTSAPSSGLSTGAKAGIGVGVAVPVLLLLIVLILLGIARKRRRQNQSQQQIPPQYQDAPQYGPAPHMQMPPQHYTQGAPMHGWTPHPAGDFHYQDASMMYPAGKPPFSPASSPPMEPTELSADSVRDAHEMDSQVSATSPQVSAVSPAHTTPGSPGPQRLLS</sequence>
<protein>
    <submittedName>
        <fullName evidence="8">Uncharacterized protein</fullName>
    </submittedName>
</protein>
<dbReference type="InterPro" id="IPR051694">
    <property type="entry name" value="Immunoregulatory_rcpt-like"/>
</dbReference>
<keyword evidence="7" id="KW-0732">Signal</keyword>
<evidence type="ECO:0000256" key="4">
    <source>
        <dbReference type="ARBA" id="ARBA00023136"/>
    </source>
</evidence>
<keyword evidence="9" id="KW-1185">Reference proteome</keyword>
<evidence type="ECO:0000256" key="7">
    <source>
        <dbReference type="SAM" id="SignalP"/>
    </source>
</evidence>
<feature type="region of interest" description="Disordered" evidence="5">
    <location>
        <begin position="332"/>
        <end position="450"/>
    </location>
</feature>
<dbReference type="PANTHER" id="PTHR15549:SF30">
    <property type="entry name" value="MID2 DOMAIN-CONTAINING PROTEIN"/>
    <property type="match status" value="1"/>
</dbReference>
<reference evidence="8" key="1">
    <citation type="journal article" date="2020" name="Stud. Mycol.">
        <title>101 Dothideomycetes genomes: a test case for predicting lifestyles and emergence of pathogens.</title>
        <authorList>
            <person name="Haridas S."/>
            <person name="Albert R."/>
            <person name="Binder M."/>
            <person name="Bloem J."/>
            <person name="Labutti K."/>
            <person name="Salamov A."/>
            <person name="Andreopoulos B."/>
            <person name="Baker S."/>
            <person name="Barry K."/>
            <person name="Bills G."/>
            <person name="Bluhm B."/>
            <person name="Cannon C."/>
            <person name="Castanera R."/>
            <person name="Culley D."/>
            <person name="Daum C."/>
            <person name="Ezra D."/>
            <person name="Gonzalez J."/>
            <person name="Henrissat B."/>
            <person name="Kuo A."/>
            <person name="Liang C."/>
            <person name="Lipzen A."/>
            <person name="Lutzoni F."/>
            <person name="Magnuson J."/>
            <person name="Mondo S."/>
            <person name="Nolan M."/>
            <person name="Ohm R."/>
            <person name="Pangilinan J."/>
            <person name="Park H.-J."/>
            <person name="Ramirez L."/>
            <person name="Alfaro M."/>
            <person name="Sun H."/>
            <person name="Tritt A."/>
            <person name="Yoshinaga Y."/>
            <person name="Zwiers L.-H."/>
            <person name="Turgeon B."/>
            <person name="Goodwin S."/>
            <person name="Spatafora J."/>
            <person name="Crous P."/>
            <person name="Grigoriev I."/>
        </authorList>
    </citation>
    <scope>NUCLEOTIDE SEQUENCE</scope>
    <source>
        <strain evidence="8">CBS 133067</strain>
    </source>
</reference>
<evidence type="ECO:0000256" key="2">
    <source>
        <dbReference type="ARBA" id="ARBA00022692"/>
    </source>
</evidence>
<feature type="compositionally biased region" description="Polar residues" evidence="5">
    <location>
        <begin position="285"/>
        <end position="297"/>
    </location>
</feature>
<dbReference type="OrthoDB" id="4148662at2759"/>
<evidence type="ECO:0000313" key="9">
    <source>
        <dbReference type="Proteomes" id="UP000799772"/>
    </source>
</evidence>
<proteinExistence type="predicted"/>
<evidence type="ECO:0000256" key="5">
    <source>
        <dbReference type="SAM" id="MobiDB-lite"/>
    </source>
</evidence>
<accession>A0A9P4M7K3</accession>
<feature type="region of interest" description="Disordered" evidence="5">
    <location>
        <begin position="231"/>
        <end position="297"/>
    </location>
</feature>
<evidence type="ECO:0000256" key="6">
    <source>
        <dbReference type="SAM" id="Phobius"/>
    </source>
</evidence>
<comment type="caution">
    <text evidence="8">The sequence shown here is derived from an EMBL/GenBank/DDBJ whole genome shotgun (WGS) entry which is preliminary data.</text>
</comment>
<feature type="compositionally biased region" description="Polar residues" evidence="5">
    <location>
        <begin position="421"/>
        <end position="441"/>
    </location>
</feature>
<evidence type="ECO:0000256" key="1">
    <source>
        <dbReference type="ARBA" id="ARBA00004167"/>
    </source>
</evidence>
<keyword evidence="2 6" id="KW-0812">Transmembrane</keyword>
<keyword evidence="4 6" id="KW-0472">Membrane</keyword>
<dbReference type="GO" id="GO:0016020">
    <property type="term" value="C:membrane"/>
    <property type="evidence" value="ECO:0007669"/>
    <property type="project" value="UniProtKB-SubCell"/>
</dbReference>
<keyword evidence="3 6" id="KW-1133">Transmembrane helix</keyword>
<feature type="chain" id="PRO_5040264499" evidence="7">
    <location>
        <begin position="22"/>
        <end position="450"/>
    </location>
</feature>
<feature type="signal peptide" evidence="7">
    <location>
        <begin position="1"/>
        <end position="21"/>
    </location>
</feature>
<gene>
    <name evidence="8" type="ORF">NA57DRAFT_54868</name>
</gene>
<comment type="subcellular location">
    <subcellularLocation>
        <location evidence="1">Membrane</location>
        <topology evidence="1">Single-pass membrane protein</topology>
    </subcellularLocation>
</comment>